<comment type="caution">
    <text evidence="1">The sequence shown here is derived from an EMBL/GenBank/DDBJ whole genome shotgun (WGS) entry which is preliminary data.</text>
</comment>
<dbReference type="Proteomes" id="UP000266234">
    <property type="component" value="Unassembled WGS sequence"/>
</dbReference>
<proteinExistence type="predicted"/>
<dbReference type="OrthoDB" id="3758478at2759"/>
<sequence>MSANEANTSLRKVIEATVNSFLSAYEDGREQNDTSIINRDVTPDCTRQLLPVSLCKALGVPEPFLMTNDLYEKLYADDLAVGGVYNTVNKHLIIDTEARSAAVNSTSDFKYNDGDILTLEFSWTFYLNEDGTKISKVIEFADNDGVKRMAAKAQEKGNQATANVDSDGIELNHEVDFAETG</sequence>
<accession>A0A395RV58</accession>
<name>A0A395RV58_9HYPO</name>
<gene>
    <name evidence="1" type="ORF">FLONG3_9704</name>
</gene>
<evidence type="ECO:0000313" key="1">
    <source>
        <dbReference type="EMBL" id="RGP64005.1"/>
    </source>
</evidence>
<dbReference type="AlphaFoldDB" id="A0A395RV58"/>
<keyword evidence="2" id="KW-1185">Reference proteome</keyword>
<dbReference type="EMBL" id="PXOG01000259">
    <property type="protein sequence ID" value="RGP64005.1"/>
    <property type="molecule type" value="Genomic_DNA"/>
</dbReference>
<evidence type="ECO:0000313" key="2">
    <source>
        <dbReference type="Proteomes" id="UP000266234"/>
    </source>
</evidence>
<reference evidence="1 2" key="1">
    <citation type="journal article" date="2018" name="PLoS Pathog.">
        <title>Evolution of structural diversity of trichothecenes, a family of toxins produced by plant pathogenic and entomopathogenic fungi.</title>
        <authorList>
            <person name="Proctor R.H."/>
            <person name="McCormick S.P."/>
            <person name="Kim H.S."/>
            <person name="Cardoza R.E."/>
            <person name="Stanley A.M."/>
            <person name="Lindo L."/>
            <person name="Kelly A."/>
            <person name="Brown D.W."/>
            <person name="Lee T."/>
            <person name="Vaughan M.M."/>
            <person name="Alexander N.J."/>
            <person name="Busman M."/>
            <person name="Gutierrez S."/>
        </authorList>
    </citation>
    <scope>NUCLEOTIDE SEQUENCE [LARGE SCALE GENOMIC DNA]</scope>
    <source>
        <strain evidence="1 2">NRRL 20695</strain>
    </source>
</reference>
<organism evidence="1 2">
    <name type="scientific">Fusarium longipes</name>
    <dbReference type="NCBI Taxonomy" id="694270"/>
    <lineage>
        <taxon>Eukaryota</taxon>
        <taxon>Fungi</taxon>
        <taxon>Dikarya</taxon>
        <taxon>Ascomycota</taxon>
        <taxon>Pezizomycotina</taxon>
        <taxon>Sordariomycetes</taxon>
        <taxon>Hypocreomycetidae</taxon>
        <taxon>Hypocreales</taxon>
        <taxon>Nectriaceae</taxon>
        <taxon>Fusarium</taxon>
    </lineage>
</organism>
<protein>
    <submittedName>
        <fullName evidence="1">Uncharacterized protein</fullName>
    </submittedName>
</protein>